<evidence type="ECO:0000256" key="1">
    <source>
        <dbReference type="SAM" id="Phobius"/>
    </source>
</evidence>
<evidence type="ECO:0000313" key="3">
    <source>
        <dbReference type="EMBL" id="MFC6591499.1"/>
    </source>
</evidence>
<name>A0ABW1YF48_9DEIO</name>
<keyword evidence="4" id="KW-1185">Reference proteome</keyword>
<dbReference type="RefSeq" id="WP_380082503.1">
    <property type="nucleotide sequence ID" value="NZ_JBHSWD010000001.1"/>
</dbReference>
<accession>A0ABW1YF48</accession>
<dbReference type="EMBL" id="JBHSWD010000001">
    <property type="protein sequence ID" value="MFC6591499.1"/>
    <property type="molecule type" value="Genomic_DNA"/>
</dbReference>
<protein>
    <submittedName>
        <fullName evidence="3">Uncharacterized protein</fullName>
    </submittedName>
</protein>
<gene>
    <name evidence="3" type="ORF">ACFP81_05380</name>
</gene>
<keyword evidence="1" id="KW-1133">Transmembrane helix</keyword>
<keyword evidence="1" id="KW-0812">Transmembrane</keyword>
<dbReference type="Proteomes" id="UP001596297">
    <property type="component" value="Unassembled WGS sequence"/>
</dbReference>
<keyword evidence="1" id="KW-0472">Membrane</keyword>
<evidence type="ECO:0000256" key="2">
    <source>
        <dbReference type="SAM" id="SignalP"/>
    </source>
</evidence>
<proteinExistence type="predicted"/>
<feature type="signal peptide" evidence="2">
    <location>
        <begin position="1"/>
        <end position="31"/>
    </location>
</feature>
<organism evidence="3 4">
    <name type="scientific">Deinococcus lacus</name>
    <dbReference type="NCBI Taxonomy" id="392561"/>
    <lineage>
        <taxon>Bacteria</taxon>
        <taxon>Thermotogati</taxon>
        <taxon>Deinococcota</taxon>
        <taxon>Deinococci</taxon>
        <taxon>Deinococcales</taxon>
        <taxon>Deinococcaceae</taxon>
        <taxon>Deinococcus</taxon>
    </lineage>
</organism>
<reference evidence="4" key="1">
    <citation type="journal article" date="2019" name="Int. J. Syst. Evol. Microbiol.">
        <title>The Global Catalogue of Microorganisms (GCM) 10K type strain sequencing project: providing services to taxonomists for standard genome sequencing and annotation.</title>
        <authorList>
            <consortium name="The Broad Institute Genomics Platform"/>
            <consortium name="The Broad Institute Genome Sequencing Center for Infectious Disease"/>
            <person name="Wu L."/>
            <person name="Ma J."/>
        </authorList>
    </citation>
    <scope>NUCLEOTIDE SEQUENCE [LARGE SCALE GENOMIC DNA]</scope>
    <source>
        <strain evidence="4">CGMCC 1.15772</strain>
    </source>
</reference>
<sequence length="74" mass="7557">MTPRHSSAPAPSLTAAAAVSTALLLLGPAAAHPNAGPVTDLLMWAVLMGGLLPAMTAWGRSRRAQSNRADQGRV</sequence>
<feature type="chain" id="PRO_5045850387" evidence="2">
    <location>
        <begin position="32"/>
        <end position="74"/>
    </location>
</feature>
<keyword evidence="2" id="KW-0732">Signal</keyword>
<comment type="caution">
    <text evidence="3">The sequence shown here is derived from an EMBL/GenBank/DDBJ whole genome shotgun (WGS) entry which is preliminary data.</text>
</comment>
<evidence type="ECO:0000313" key="4">
    <source>
        <dbReference type="Proteomes" id="UP001596297"/>
    </source>
</evidence>
<feature type="transmembrane region" description="Helical" evidence="1">
    <location>
        <begin position="41"/>
        <end position="58"/>
    </location>
</feature>